<dbReference type="Pfam" id="PF05743">
    <property type="entry name" value="UEV"/>
    <property type="match status" value="1"/>
</dbReference>
<evidence type="ECO:0000259" key="4">
    <source>
        <dbReference type="PROSITE" id="PS51322"/>
    </source>
</evidence>
<dbReference type="GO" id="GO:0015031">
    <property type="term" value="P:protein transport"/>
    <property type="evidence" value="ECO:0007669"/>
    <property type="project" value="InterPro"/>
</dbReference>
<feature type="compositionally biased region" description="Polar residues" evidence="3">
    <location>
        <begin position="191"/>
        <end position="203"/>
    </location>
</feature>
<name>G3BDK1_CANTC</name>
<dbReference type="STRING" id="590646.G3BDK1"/>
<dbReference type="eggNOG" id="KOG2391">
    <property type="taxonomic scope" value="Eukaryota"/>
</dbReference>
<dbReference type="InterPro" id="IPR008883">
    <property type="entry name" value="UEV_N"/>
</dbReference>
<dbReference type="HOGENOM" id="CLU_043965_0_0_1"/>
<evidence type="ECO:0000313" key="6">
    <source>
        <dbReference type="Proteomes" id="UP000000707"/>
    </source>
</evidence>
<dbReference type="PANTHER" id="PTHR23306:SF3">
    <property type="entry name" value="TUMOR SUPPRESSOR PROTEIN 101"/>
    <property type="match status" value="1"/>
</dbReference>
<dbReference type="InterPro" id="IPR016135">
    <property type="entry name" value="UBQ-conjugating_enzyme/RWD"/>
</dbReference>
<dbReference type="Proteomes" id="UP000000707">
    <property type="component" value="Unassembled WGS sequence"/>
</dbReference>
<dbReference type="SUPFAM" id="SSF54495">
    <property type="entry name" value="UBC-like"/>
    <property type="match status" value="1"/>
</dbReference>
<dbReference type="AlphaFoldDB" id="G3BDK1"/>
<feature type="region of interest" description="Disordered" evidence="3">
    <location>
        <begin position="175"/>
        <end position="221"/>
    </location>
</feature>
<gene>
    <name evidence="5" type="ORF">CANTEDRAFT_127453</name>
</gene>
<dbReference type="CDD" id="cd11685">
    <property type="entry name" value="UEV_TSG101-like"/>
    <property type="match status" value="1"/>
</dbReference>
<dbReference type="InterPro" id="IPR052070">
    <property type="entry name" value="ESCRT-I_UEV_domain"/>
</dbReference>
<evidence type="ECO:0000313" key="5">
    <source>
        <dbReference type="EMBL" id="EGV60318.1"/>
    </source>
</evidence>
<dbReference type="EMBL" id="GL996528">
    <property type="protein sequence ID" value="EGV60318.1"/>
    <property type="molecule type" value="Genomic_DNA"/>
</dbReference>
<dbReference type="Pfam" id="PF09454">
    <property type="entry name" value="Vps23_core"/>
    <property type="match status" value="1"/>
</dbReference>
<feature type="domain" description="UEV" evidence="4">
    <location>
        <begin position="13"/>
        <end position="176"/>
    </location>
</feature>
<comment type="similarity">
    <text evidence="1">Belongs to the ubiquitin-conjugating enzyme family. UEV subfamily.</text>
</comment>
<dbReference type="GO" id="GO:0000813">
    <property type="term" value="C:ESCRT I complex"/>
    <property type="evidence" value="ECO:0007669"/>
    <property type="project" value="TreeGrafter"/>
</dbReference>
<keyword evidence="6" id="KW-1185">Reference proteome</keyword>
<dbReference type="InterPro" id="IPR017916">
    <property type="entry name" value="SB_dom"/>
</dbReference>
<keyword evidence="2" id="KW-0175">Coiled coil</keyword>
<dbReference type="OrthoDB" id="306304at2759"/>
<dbReference type="Gene3D" id="3.10.110.10">
    <property type="entry name" value="Ubiquitin Conjugating Enzyme"/>
    <property type="match status" value="1"/>
</dbReference>
<protein>
    <submittedName>
        <fullName evidence="5">UEV-domain-containing protein</fullName>
    </submittedName>
</protein>
<dbReference type="PROSITE" id="PS51322">
    <property type="entry name" value="UEV"/>
    <property type="match status" value="1"/>
</dbReference>
<reference evidence="5 6" key="1">
    <citation type="journal article" date="2011" name="Proc. Natl. Acad. Sci. U.S.A.">
        <title>Comparative genomics of xylose-fermenting fungi for enhanced biofuel production.</title>
        <authorList>
            <person name="Wohlbach D.J."/>
            <person name="Kuo A."/>
            <person name="Sato T.K."/>
            <person name="Potts K.M."/>
            <person name="Salamov A.A."/>
            <person name="LaButti K.M."/>
            <person name="Sun H."/>
            <person name="Clum A."/>
            <person name="Pangilinan J.L."/>
            <person name="Lindquist E.A."/>
            <person name="Lucas S."/>
            <person name="Lapidus A."/>
            <person name="Jin M."/>
            <person name="Gunawan C."/>
            <person name="Balan V."/>
            <person name="Dale B.E."/>
            <person name="Jeffries T.W."/>
            <person name="Zinkel R."/>
            <person name="Barry K.W."/>
            <person name="Grigoriev I.V."/>
            <person name="Gasch A.P."/>
        </authorList>
    </citation>
    <scope>NUCLEOTIDE SEQUENCE [LARGE SCALE GENOMIC DNA]</scope>
    <source>
        <strain evidence="6">ATCC 10573 / BCRC 21748 / CBS 615 / JCM 9827 / NBRC 10315 / NRRL Y-1498 / VKM Y-70</strain>
    </source>
</reference>
<sequence length="487" mass="55302">MADDQKLKQLPQQLINWLQSVLQPQYQNKQTTYTHIIQFLQLYFETGFRIRTRVYTAEKTGSSNLLINLFGKINGYIPIEIWIPLSYPFNATSAPDEASGGIPIVYAVPNNADGVFLKPGNFIDSQGKFYHPFLSQWFNQCKQEDVNILRTYNLVNLVRLLNDAFLIEPPIYRSNSPDAPQLPPKPPSTKILVSSSSQTNGRNNPELIRSPHFPSSIRSDTTGIMKNDTGNVSNIPMRYQAPLPIPPQQLSDRVPKEETLDTNISSRIQPKFVYPTLQTQNHSQSITELLETDLMDRDDRSQKVPDSKSHSLTRLSDKINRCLCELPPYSQDRVNKMNGQASKVSKLGEQLSYQNQQALANKNNLESHLSYLLHQLTSIKNLNNRLQQAIDDNIKDHSNVHFGFDQKMSLDEVVISDSVLTNQLYEISSEIKANNDCMSLIGGSFDNENELIDDASFDTCVKTVRGIGRDIFWLKLIKHDITNKMSI</sequence>
<evidence type="ECO:0000256" key="1">
    <source>
        <dbReference type="ARBA" id="ARBA00009594"/>
    </source>
</evidence>
<dbReference type="PANTHER" id="PTHR23306">
    <property type="entry name" value="TUMOR SUSCEPTIBILITY GENE 101 PROTEIN-RELATED"/>
    <property type="match status" value="1"/>
</dbReference>
<proteinExistence type="inferred from homology"/>
<organism evidence="6">
    <name type="scientific">Candida tenuis (strain ATCC 10573 / BCRC 21748 / CBS 615 / JCM 9827 / NBRC 10315 / NRRL Y-1498 / VKM Y-70)</name>
    <name type="common">Yeast</name>
    <name type="synonym">Yamadazyma tenuis</name>
    <dbReference type="NCBI Taxonomy" id="590646"/>
    <lineage>
        <taxon>Eukaryota</taxon>
        <taxon>Fungi</taxon>
        <taxon>Dikarya</taxon>
        <taxon>Ascomycota</taxon>
        <taxon>Saccharomycotina</taxon>
        <taxon>Pichiomycetes</taxon>
        <taxon>Debaryomycetaceae</taxon>
        <taxon>Yamadazyma</taxon>
    </lineage>
</organism>
<dbReference type="GO" id="GO:0043130">
    <property type="term" value="F:ubiquitin binding"/>
    <property type="evidence" value="ECO:0007669"/>
    <property type="project" value="TreeGrafter"/>
</dbReference>
<accession>G3BDK1</accession>
<evidence type="ECO:0000256" key="3">
    <source>
        <dbReference type="SAM" id="MobiDB-lite"/>
    </source>
</evidence>
<evidence type="ECO:0000256" key="2">
    <source>
        <dbReference type="ARBA" id="ARBA00023054"/>
    </source>
</evidence>